<feature type="transmembrane region" description="Helical" evidence="4">
    <location>
        <begin position="6"/>
        <end position="30"/>
    </location>
</feature>
<comment type="similarity">
    <text evidence="1">Belongs to the glycosyltransferase 2 family.</text>
</comment>
<evidence type="ECO:0000256" key="3">
    <source>
        <dbReference type="ARBA" id="ARBA00022679"/>
    </source>
</evidence>
<dbReference type="GO" id="GO:0016757">
    <property type="term" value="F:glycosyltransferase activity"/>
    <property type="evidence" value="ECO:0007669"/>
    <property type="project" value="UniProtKB-KW"/>
</dbReference>
<keyword evidence="3 5" id="KW-0808">Transferase</keyword>
<evidence type="ECO:0000313" key="6">
    <source>
        <dbReference type="Proteomes" id="UP001595715"/>
    </source>
</evidence>
<evidence type="ECO:0000256" key="4">
    <source>
        <dbReference type="SAM" id="Phobius"/>
    </source>
</evidence>
<organism evidence="5 6">
    <name type="scientific">Paenibacillus xanthanilyticus</name>
    <dbReference type="NCBI Taxonomy" id="1783531"/>
    <lineage>
        <taxon>Bacteria</taxon>
        <taxon>Bacillati</taxon>
        <taxon>Bacillota</taxon>
        <taxon>Bacilli</taxon>
        <taxon>Bacillales</taxon>
        <taxon>Paenibacillaceae</taxon>
        <taxon>Paenibacillus</taxon>
    </lineage>
</organism>
<dbReference type="Pfam" id="PF13641">
    <property type="entry name" value="Glyco_tranf_2_3"/>
    <property type="match status" value="1"/>
</dbReference>
<evidence type="ECO:0000313" key="5">
    <source>
        <dbReference type="EMBL" id="MFC4098736.1"/>
    </source>
</evidence>
<dbReference type="RefSeq" id="WP_377717457.1">
    <property type="nucleotide sequence ID" value="NZ_JBHSAM010000010.1"/>
</dbReference>
<keyword evidence="4" id="KW-0472">Membrane</keyword>
<evidence type="ECO:0000256" key="2">
    <source>
        <dbReference type="ARBA" id="ARBA00022676"/>
    </source>
</evidence>
<keyword evidence="2 5" id="KW-0328">Glycosyltransferase</keyword>
<gene>
    <name evidence="5" type="ORF">ACFOZ8_03590</name>
</gene>
<evidence type="ECO:0000256" key="1">
    <source>
        <dbReference type="ARBA" id="ARBA00006739"/>
    </source>
</evidence>
<name>A0ABV8JYQ6_9BACL</name>
<dbReference type="Gene3D" id="3.90.550.10">
    <property type="entry name" value="Spore Coat Polysaccharide Biosynthesis Protein SpsA, Chain A"/>
    <property type="match status" value="1"/>
</dbReference>
<dbReference type="Proteomes" id="UP001595715">
    <property type="component" value="Unassembled WGS sequence"/>
</dbReference>
<comment type="caution">
    <text evidence="5">The sequence shown here is derived from an EMBL/GenBank/DDBJ whole genome shotgun (WGS) entry which is preliminary data.</text>
</comment>
<protein>
    <submittedName>
        <fullName evidence="5">Glycosyltransferase</fullName>
        <ecNumber evidence="5">2.4.-.-</ecNumber>
    </submittedName>
</protein>
<keyword evidence="6" id="KW-1185">Reference proteome</keyword>
<dbReference type="CDD" id="cd06423">
    <property type="entry name" value="CESA_like"/>
    <property type="match status" value="1"/>
</dbReference>
<dbReference type="SUPFAM" id="SSF53448">
    <property type="entry name" value="Nucleotide-diphospho-sugar transferases"/>
    <property type="match status" value="1"/>
</dbReference>
<keyword evidence="4" id="KW-0812">Transmembrane</keyword>
<dbReference type="PANTHER" id="PTHR43630">
    <property type="entry name" value="POLY-BETA-1,6-N-ACETYL-D-GLUCOSAMINE SYNTHASE"/>
    <property type="match status" value="1"/>
</dbReference>
<feature type="transmembrane region" description="Helical" evidence="4">
    <location>
        <begin position="372"/>
        <end position="395"/>
    </location>
</feature>
<keyword evidence="4" id="KW-1133">Transmembrane helix</keyword>
<feature type="transmembrane region" description="Helical" evidence="4">
    <location>
        <begin position="342"/>
        <end position="360"/>
    </location>
</feature>
<proteinExistence type="inferred from homology"/>
<reference evidence="6" key="1">
    <citation type="journal article" date="2019" name="Int. J. Syst. Evol. Microbiol.">
        <title>The Global Catalogue of Microorganisms (GCM) 10K type strain sequencing project: providing services to taxonomists for standard genome sequencing and annotation.</title>
        <authorList>
            <consortium name="The Broad Institute Genomics Platform"/>
            <consortium name="The Broad Institute Genome Sequencing Center for Infectious Disease"/>
            <person name="Wu L."/>
            <person name="Ma J."/>
        </authorList>
    </citation>
    <scope>NUCLEOTIDE SEQUENCE [LARGE SCALE GENOMIC DNA]</scope>
    <source>
        <strain evidence="6">IBRC-M 10987</strain>
    </source>
</reference>
<feature type="transmembrane region" description="Helical" evidence="4">
    <location>
        <begin position="304"/>
        <end position="330"/>
    </location>
</feature>
<dbReference type="EMBL" id="JBHSAM010000010">
    <property type="protein sequence ID" value="MFC4098736.1"/>
    <property type="molecule type" value="Genomic_DNA"/>
</dbReference>
<dbReference type="EC" id="2.4.-.-" evidence="5"/>
<dbReference type="PANTHER" id="PTHR43630:SF1">
    <property type="entry name" value="POLY-BETA-1,6-N-ACETYL-D-GLUCOSAMINE SYNTHASE"/>
    <property type="match status" value="1"/>
</dbReference>
<sequence length="417" mass="48564">MANVLFFISLGSIWLMLLYHMFLTLGGYLYSMKLERTKAHLEYKTRDTWPVVSILIPAHNEEIVIENTLRAMAHLDYPKENLEVIVINDNSSDRTGEIVERFSARYPFIKALHTFPPDGGKGKSHALNRALKIARGEFIAVYDADNTPEQAALKNLVHGILGDPKIGAVVGKFRVINARKTLLTRFINIETISFQWMAQAGRFYWFGISTIPGTNFLIRRSVLDQVGGWDEKALAEDTELSIRVYEEGYYIRFFPTAITWEQEPETWKVWFKQRTRWARGNQYVIIKYFSQIFKLKRKKMLFDLVYFFATYFLFLAGVATSHFLFVAGLLGWMKVTLPGPFLLVWMLAYVLFIVELMITLGIEKTELTFRNVLITMLMYLSYSQLWLILVVRAFILHIKSVIKRQEVVWDKTQRFQA</sequence>
<dbReference type="InterPro" id="IPR029044">
    <property type="entry name" value="Nucleotide-diphossugar_trans"/>
</dbReference>
<accession>A0ABV8JYQ6</accession>